<protein>
    <submittedName>
        <fullName evidence="2">Cobaltochelatase CobN subunit</fullName>
    </submittedName>
</protein>
<dbReference type="Pfam" id="PF02514">
    <property type="entry name" value="CobN-Mg_chel"/>
    <property type="match status" value="1"/>
</dbReference>
<dbReference type="CDD" id="cd10150">
    <property type="entry name" value="CobN_like"/>
    <property type="match status" value="1"/>
</dbReference>
<dbReference type="InterPro" id="IPR011953">
    <property type="entry name" value="Cobalto_CobN"/>
</dbReference>
<evidence type="ECO:0000259" key="1">
    <source>
        <dbReference type="Pfam" id="PF02514"/>
    </source>
</evidence>
<dbReference type="OrthoDB" id="9757976at2"/>
<evidence type="ECO:0000313" key="2">
    <source>
        <dbReference type="EMBL" id="SHJ60218.1"/>
    </source>
</evidence>
<dbReference type="STRING" id="1121331.SAMN02745248_00529"/>
<keyword evidence="3" id="KW-1185">Reference proteome</keyword>
<dbReference type="RefSeq" id="WP_072901991.1">
    <property type="nucleotide sequence ID" value="NZ_FRAD01000004.1"/>
</dbReference>
<sequence>MFRIVFLTTMHDSNYIINKVSKKLQQQYQGILSFKSISTYYMDNDNRVLNEAFHEIEKADLVCYFAHGGINNFKHYPQMMMKFGKDKYFFMHSGMEDECKELMNKSNMSQVVYNGMLSYFLNDGEENIENMIRFAARKLGHIDIEYGNVTLPQWEGLYYGGRILSEEEQQDFLYRVYSDEKPVIGVLFYGSSVHQDNLQHVDEIIKQIESENATALPVFTHTNKDEEIGAKGIQWSFDNLFTVKGKLLPEAVINCMGMSTSILSTPGDGNKVVDTSIFEQLDMPVIQAMTTYQSYETWKNSVQGIDAMSLTSNVYYPEFDGQIISVTASYAEYESDENGDRILYKPIPERINKIVRLTKNWIRLKRTKPEERKVAIIFHNMPPRNDMIGCAFGLDTPATVFNIVNDLKKEGVKLDYDFKNGDEIIYRIIDGVSNDKRWLTAEKALDKSIDIIEADKYRGWFENLDEKVKSEMERDWGEAPGDFLVFDGKMPIPGILNGNVFIGLQPSRGYIEKAEQAYHSTELVPPHQYYGFYKWIKEDFGAHVIAHIGTHGTLEWLPGKEVGLSNQCYPDVMIDDLPHLYPYSINVTGEGIQVKRRSNGVILSHLIAPMTLSEGYDDISQLDDLIKQYYQAVIMDQGKMPLIKQSIIDLCIENKYDEDLKVNREYMEKNFQDFMSTLHAYIEELKGNIIKDGLHIFGQCPKEHKLNNMIFALLRIDSHNMPSIGRAVAEIFGLDFTYMKEHGTEMYKGGLTNLMILDDINKLSLEIIDEFSIHDFEIDTIDQCIDEALNKHEGVLSISNMGFAQCQQGRVSINKLLKYISGVILGKLYDTKEELTNFCKGARGEFVKPGKSGCPTRGNIDILPSGRNFYSIDPNCVPSRSSYKVGTSLAKDLLERYIRDEGKYPDSIMIIVYSGETMKTNGDDIAEILNLMGVKPIWLEGTDRVIDLEVIPMEELNRPRIDVTLRISGLFRDTFPNLIELIEEAVTLVSQLEESYEVNYIKKNIEEEISNLMKDGISLEEASEMSGIRVFGCPAGTYGAGVSQLIESKQWQNSDDLGRSYVNWSAHAYSKKLHGKKLESSFIARLSKTDITVKNECSKEIDMLESDDFYNYHGGAMAAVKMARGQYAKAYCGDTSDPSDTKLKDVNEETAFIMRSRILNPKWFDGLKEHGYKGAQEISAMIDIAFGWDATSEVVEDWMYDKMCDAYVLNKERREWISEVNKWAMHNMSERLLEANQRGMWNTTEDRLKELRKIYMDTEGDLEDY</sequence>
<dbReference type="AlphaFoldDB" id="A0A1M6KME1"/>
<dbReference type="Proteomes" id="UP000183952">
    <property type="component" value="Unassembled WGS sequence"/>
</dbReference>
<name>A0A1M6KME1_9CLOT</name>
<dbReference type="NCBIfam" id="TIGR02257">
    <property type="entry name" value="cobalto_cobN"/>
    <property type="match status" value="1"/>
</dbReference>
<proteinExistence type="predicted"/>
<dbReference type="PANTHER" id="PTHR44119:SF7">
    <property type="entry name" value="MAGNESIUM CHELATASE SUBUNIT"/>
    <property type="match status" value="1"/>
</dbReference>
<accession>A0A1M6KME1</accession>
<evidence type="ECO:0000313" key="3">
    <source>
        <dbReference type="Proteomes" id="UP000183952"/>
    </source>
</evidence>
<dbReference type="GO" id="GO:0051116">
    <property type="term" value="F:cobaltochelatase activity"/>
    <property type="evidence" value="ECO:0007669"/>
    <property type="project" value="InterPro"/>
</dbReference>
<dbReference type="InterPro" id="IPR003672">
    <property type="entry name" value="CobN/Mg_chltase"/>
</dbReference>
<dbReference type="PANTHER" id="PTHR44119">
    <property type="entry name" value="MAGNESIUM-CHELATASE SUBUNIT CHLH, CHLOROPLASTIC"/>
    <property type="match status" value="1"/>
</dbReference>
<reference evidence="2 3" key="1">
    <citation type="submission" date="2016-11" db="EMBL/GenBank/DDBJ databases">
        <authorList>
            <person name="Jaros S."/>
            <person name="Januszkiewicz K."/>
            <person name="Wedrychowicz H."/>
        </authorList>
    </citation>
    <scope>NUCLEOTIDE SEQUENCE [LARGE SCALE GENOMIC DNA]</scope>
    <source>
        <strain evidence="2 3">DSM 3090</strain>
    </source>
</reference>
<organism evidence="2 3">
    <name type="scientific">Hathewaya proteolytica DSM 3090</name>
    <dbReference type="NCBI Taxonomy" id="1121331"/>
    <lineage>
        <taxon>Bacteria</taxon>
        <taxon>Bacillati</taxon>
        <taxon>Bacillota</taxon>
        <taxon>Clostridia</taxon>
        <taxon>Eubacteriales</taxon>
        <taxon>Clostridiaceae</taxon>
        <taxon>Hathewaya</taxon>
    </lineage>
</organism>
<dbReference type="EMBL" id="FRAD01000004">
    <property type="protein sequence ID" value="SHJ60218.1"/>
    <property type="molecule type" value="Genomic_DNA"/>
</dbReference>
<feature type="domain" description="CobN/magnesium chelatase" evidence="1">
    <location>
        <begin position="118"/>
        <end position="1247"/>
    </location>
</feature>
<gene>
    <name evidence="2" type="ORF">SAMN02745248_00529</name>
</gene>
<dbReference type="GO" id="GO:0009236">
    <property type="term" value="P:cobalamin biosynthetic process"/>
    <property type="evidence" value="ECO:0007669"/>
    <property type="project" value="InterPro"/>
</dbReference>